<dbReference type="AlphaFoldDB" id="A0A832I6M4"/>
<dbReference type="SMART" id="SM00331">
    <property type="entry name" value="PP2C_SIG"/>
    <property type="match status" value="1"/>
</dbReference>
<sequence>MDPGTALQGADFKVLFRKLEQSLAEIEQLDDVARTLAGILETLLARFEHELGFEGGRIYRREGEDYVLCCGFGASRDAPMGLRVPRDYPPHLRLLAEGLVVMGRAEPGYDPAFEASIGVTSTFAAIAVGEGNSHIIGFSVRGAGHEDRLAYTLAAVRHVINYKLQQRRMTELLEQARAVQEELLPAAPPVFPGFEIAARSRAAEVVGGDVYDFLPLAGGRLVVALADSSGHGLPAALLARDVITGLRMAAEGPFEVTRVVEGLNRLIHRAALSGKFVTMFLGVLEPDGGLLYCNAGHNPPLLVREGAFEALEAGGTVLGPLPAARFQRAERVLRPGDTLALYTDGVVERAGPGGTLYGEARLRRVLLGGRGAAGTLEALFADLDAFAGRVPPDDDVTAIVIRRL</sequence>
<feature type="domain" description="PPM-type phosphatase" evidence="2">
    <location>
        <begin position="191"/>
        <end position="403"/>
    </location>
</feature>
<protein>
    <recommendedName>
        <fullName evidence="2">PPM-type phosphatase domain-containing protein</fullName>
    </recommendedName>
</protein>
<evidence type="ECO:0000313" key="3">
    <source>
        <dbReference type="EMBL" id="HGZ44494.1"/>
    </source>
</evidence>
<dbReference type="Gene3D" id="3.60.40.10">
    <property type="entry name" value="PPM-type phosphatase domain"/>
    <property type="match status" value="1"/>
</dbReference>
<dbReference type="GO" id="GO:0016791">
    <property type="term" value="F:phosphatase activity"/>
    <property type="evidence" value="ECO:0007669"/>
    <property type="project" value="TreeGrafter"/>
</dbReference>
<proteinExistence type="predicted"/>
<evidence type="ECO:0000256" key="1">
    <source>
        <dbReference type="ARBA" id="ARBA00022801"/>
    </source>
</evidence>
<dbReference type="EMBL" id="DSQF01000029">
    <property type="protein sequence ID" value="HGZ44494.1"/>
    <property type="molecule type" value="Genomic_DNA"/>
</dbReference>
<dbReference type="PANTHER" id="PTHR43156:SF2">
    <property type="entry name" value="STAGE II SPORULATION PROTEIN E"/>
    <property type="match status" value="1"/>
</dbReference>
<name>A0A832I6M4_UNCEI</name>
<dbReference type="InterPro" id="IPR001932">
    <property type="entry name" value="PPM-type_phosphatase-like_dom"/>
</dbReference>
<keyword evidence="1" id="KW-0378">Hydrolase</keyword>
<dbReference type="InterPro" id="IPR052016">
    <property type="entry name" value="Bact_Sigma-Reg"/>
</dbReference>
<dbReference type="InterPro" id="IPR036457">
    <property type="entry name" value="PPM-type-like_dom_sf"/>
</dbReference>
<gene>
    <name evidence="3" type="ORF">ENR23_13985</name>
</gene>
<dbReference type="SUPFAM" id="SSF81606">
    <property type="entry name" value="PP2C-like"/>
    <property type="match status" value="1"/>
</dbReference>
<dbReference type="PANTHER" id="PTHR43156">
    <property type="entry name" value="STAGE II SPORULATION PROTEIN E-RELATED"/>
    <property type="match status" value="1"/>
</dbReference>
<organism evidence="3">
    <name type="scientific">Eiseniibacteriota bacterium</name>
    <dbReference type="NCBI Taxonomy" id="2212470"/>
    <lineage>
        <taxon>Bacteria</taxon>
        <taxon>Candidatus Eiseniibacteriota</taxon>
    </lineage>
</organism>
<accession>A0A832I6M4</accession>
<evidence type="ECO:0000259" key="2">
    <source>
        <dbReference type="SMART" id="SM00331"/>
    </source>
</evidence>
<reference evidence="3" key="1">
    <citation type="journal article" date="2020" name="mSystems">
        <title>Genome- and Community-Level Interaction Insights into Carbon Utilization and Element Cycling Functions of Hydrothermarchaeota in Hydrothermal Sediment.</title>
        <authorList>
            <person name="Zhou Z."/>
            <person name="Liu Y."/>
            <person name="Xu W."/>
            <person name="Pan J."/>
            <person name="Luo Z.H."/>
            <person name="Li M."/>
        </authorList>
    </citation>
    <scope>NUCLEOTIDE SEQUENCE [LARGE SCALE GENOMIC DNA]</scope>
    <source>
        <strain evidence="3">SpSt-381</strain>
    </source>
</reference>
<comment type="caution">
    <text evidence="3">The sequence shown here is derived from an EMBL/GenBank/DDBJ whole genome shotgun (WGS) entry which is preliminary data.</text>
</comment>
<dbReference type="Pfam" id="PF07228">
    <property type="entry name" value="SpoIIE"/>
    <property type="match status" value="1"/>
</dbReference>